<dbReference type="GO" id="GO:0004312">
    <property type="term" value="F:fatty acid synthase activity"/>
    <property type="evidence" value="ECO:0007669"/>
    <property type="project" value="TreeGrafter"/>
</dbReference>
<evidence type="ECO:0000256" key="5">
    <source>
        <dbReference type="ARBA" id="ARBA00023002"/>
    </source>
</evidence>
<dbReference type="PROSITE" id="PS52019">
    <property type="entry name" value="PKS_MFAS_DH"/>
    <property type="match status" value="1"/>
</dbReference>
<dbReference type="Pfam" id="PF08242">
    <property type="entry name" value="Methyltransf_12"/>
    <property type="match status" value="1"/>
</dbReference>
<evidence type="ECO:0000256" key="9">
    <source>
        <dbReference type="SAM" id="MobiDB-lite"/>
    </source>
</evidence>
<dbReference type="InterPro" id="IPR014043">
    <property type="entry name" value="Acyl_transferase_dom"/>
</dbReference>
<dbReference type="InterPro" id="IPR011032">
    <property type="entry name" value="GroES-like_sf"/>
</dbReference>
<feature type="region of interest" description="Disordered" evidence="9">
    <location>
        <begin position="1"/>
        <end position="20"/>
    </location>
</feature>
<keyword evidence="2" id="KW-0597">Phosphoprotein</keyword>
<dbReference type="InterPro" id="IPR006162">
    <property type="entry name" value="Ppantetheine_attach_site"/>
</dbReference>
<dbReference type="Gene3D" id="3.40.50.150">
    <property type="entry name" value="Vaccinia Virus protein VP39"/>
    <property type="match status" value="1"/>
</dbReference>
<keyword evidence="7" id="KW-0012">Acyltransferase</keyword>
<keyword evidence="6" id="KW-0511">Multifunctional enzyme</keyword>
<dbReference type="Pfam" id="PF14765">
    <property type="entry name" value="PS-DH"/>
    <property type="match status" value="1"/>
</dbReference>
<dbReference type="InterPro" id="IPR032821">
    <property type="entry name" value="PKS_assoc"/>
</dbReference>
<evidence type="ECO:0000256" key="1">
    <source>
        <dbReference type="ARBA" id="ARBA00022450"/>
    </source>
</evidence>
<dbReference type="InterPro" id="IPR049552">
    <property type="entry name" value="PKS_DH_N"/>
</dbReference>
<dbReference type="PANTHER" id="PTHR43775:SF50">
    <property type="entry name" value="HIGHLY REDUCING POLYKETIDE SYNTHASE SRDA"/>
    <property type="match status" value="1"/>
</dbReference>
<evidence type="ECO:0000256" key="8">
    <source>
        <dbReference type="PROSITE-ProRule" id="PRU01363"/>
    </source>
</evidence>
<dbReference type="InterPro" id="IPR020841">
    <property type="entry name" value="PKS_Beta-ketoAc_synthase_dom"/>
</dbReference>
<gene>
    <name evidence="13" type="ORF">K452DRAFT_303672</name>
</gene>
<dbReference type="SUPFAM" id="SSF53335">
    <property type="entry name" value="S-adenosyl-L-methionine-dependent methyltransferases"/>
    <property type="match status" value="1"/>
</dbReference>
<evidence type="ECO:0000256" key="3">
    <source>
        <dbReference type="ARBA" id="ARBA00022679"/>
    </source>
</evidence>
<dbReference type="SMART" id="SM00829">
    <property type="entry name" value="PKS_ER"/>
    <property type="match status" value="1"/>
</dbReference>
<dbReference type="GO" id="GO:0032259">
    <property type="term" value="P:methylation"/>
    <property type="evidence" value="ECO:0007669"/>
    <property type="project" value="UniProtKB-KW"/>
</dbReference>
<dbReference type="SMART" id="SM00822">
    <property type="entry name" value="PKS_KR"/>
    <property type="match status" value="1"/>
</dbReference>
<dbReference type="InterPro" id="IPR050091">
    <property type="entry name" value="PKS_NRPS_Biosynth_Enz"/>
</dbReference>
<dbReference type="EMBL" id="ML995612">
    <property type="protein sequence ID" value="KAF2135262.1"/>
    <property type="molecule type" value="Genomic_DNA"/>
</dbReference>
<feature type="domain" description="PKS/mFAS DH" evidence="12">
    <location>
        <begin position="871"/>
        <end position="1162"/>
    </location>
</feature>
<dbReference type="PANTHER" id="PTHR43775">
    <property type="entry name" value="FATTY ACID SYNTHASE"/>
    <property type="match status" value="1"/>
</dbReference>
<dbReference type="PROSITE" id="PS00012">
    <property type="entry name" value="PHOSPHOPANTETHEINE"/>
    <property type="match status" value="1"/>
</dbReference>
<sequence>MAPSAEPLANGNSHLNGGTGPTAVEPIAIIGMACRWPGDTESGRDIDSPHALWDFLLQKKDAYSEFPPDRLNIDSWYHPDTRRPGSFFARGGCFLKDDPRRLDHAFFGINPREAASIDPAQKKLLEAVYEAFESAGDPLGRVSGSKTGVFVGSFNNDHQIMQYRDIEYPDPYAMTGGGVTLLSNRVSYVFNLKGPSLTIDTSCSGAMYALHLACSSIQAGDCDAAIVGGSNLILTPECQMVSSALGTMSKNSRCNTFDVSADGYARADGVGVLYIKSLKQAIRDRDPIRSIIKATAVNANGRTGGITHPDPQGQASNIMRAYDRAALDPAETSYFECHGTGTPVGDPIEVEAVGNVFAGGRSAKAPLHIGAVKTNLGHSEPVSAIAGIMKSVLALEHAVIPPIRRLTQLNPNVDLHDGRLHIVQDTTTWPNVAVRRASVNSIGYGGANGHVILEAPSRDERQDHALLGRKYVLLPFSAHDKQTMHANVDALRREAGRWDPVDLGYTLGCRRTVFPLRSFAVAERGRISDTLDAERSLRAKESSKVYDAEFSQPLTTAVQIALVDLLGSWGIRPSVVVGHSSGEIAAAYASGHITLAQAIVAAYARGRAVARNVADGAMLAVGMGAKDVEPMLDSYPSVTIACYNSPKSLTLSGNKDEIVALKQAFDDYGVFARVLSTDGNAYHSKHMETVGAAYETELRSMLLKLPSELCRQTPSRCIFVSSVTVTATGRETSIDAKYWRANLESPVQFDQAVRKATQIVKVSHMVEVGPHSALQGPLRQISQSCQYVPSLTRNTNGAINLLYLAGFLWSQGTNVDLRQVNAAQVLVGDTVKTSFGSTIVDLPRYQWQYGELLYRENRWNREHRLRTHPRHELLGTRLPGGDKTAPMWRNILRQNDLPWLRDHKMDSEIVVPTPAYLCMAAEAAMQMMELQNRTATGATTITLKDVKISSALVVPDTSEGIEVLFSLYPSRARGSDYAFHVTSVDEDRFTEHAHGRILLTESTLRKPIEQSDAHVPVSLAHFYDAQEAAGAIYGPALRNISDVKVGKNSPCAFGEIALRFADRPMLGARYAVHPVSIDPLFRLAIVAAHGTRILRTSFMVTSIESFSISASGAKGTSACGMARATLHDKRSIEATLALNNCNGVLVHASGVQMLAAGTGGLPDQMTTCISRMVWKPDVSLLTDAALDRLFPPSHSQMKDEQLPLLDRLAFAQVVQFREEYAETFARGSSVPHLQRFLDWMTEKYDLIQRDPSLIGSSLLNVSVEERRKALHSMQHDLAAQYGPEMRLMCHMYENLAPIYNGEVSGIQVAVQHRYLDEFYEFMKLYQDGTRLLRDVVSLISHKNPSIRIFEIGGGTGSATREVLPALRGNSELRGYSEYVFTDIGTAFLAAAEEAFAKFNGVRYAPFNMQKDVAQQGFGPDYDLVIASNVIHATTNITATLNNVRRLLKPGGKLVMFELLQPRPAWNMILGTFSDFWNGDQDPHYRRLDGPFLTRKIWREVLPRTGFKGIDFMLDNFDELRQAGIIVATAASPEPSLLLEPTSPTKLLLVHQGISTNFINEFCDHLREAGRLGQLVPLSAVTATLTSNQRVVFFANHEEQLTSEELRNLNVLAEHAHSLLCVACGGTLEGKSAIYASAGEFLRSLYGSGKAIRLVSLDLDAKANLSDKEFELLVVLENRAFSYTSNADNRFRIDSGVVYVSRLQKDDLLSDIAGEKFEDLSSNVIEKDVNIWQRPLTLKDYDKEYSALAVFDADMNGSEILGADDLEVETHAARLERKTDDNVFKHHVADFVGVVRRVGTAVTAFRTGDYVFGLSNGPFRTVVKTRQTLCQTLPKNMDCLSTMAALPSHCYAVLCALSDAFGGSKNPSSILVRHSHIAKAVIACQVARQYAKTARIYAVVDDDNAKNDMIAAGICGDNIYASTQELETQGFRFDLVLSTTETAWECLPCAADFGRVVILGGPKNPGDYHLTSLGRNLKLVFLDLESVQEDKEAVTSLLPHVKAFLSEGPTWLPSSETYPISDMEKVISMLSRPIGISDAIVRCDNAEATLQIEKQSVCPTPILYSDASYLLIGDPDGITISLIKWMANNGATSFTVLCGPGRETDISIDAALASGIHVTVLPFANEIDVVNGIQSSKLPIRGVVHVSTLQGKTVPGKTDAANMFDTFQQTFDSCLFTHRNLRDPVDFFLMLSPLGPALGSPLNGPSTISWAILESFASFRRKMGFPATLLGTNHVLDIDNNAMPPESQGQLLEQGLAGITEKEFLALCEAAMREGHGDDVESEQLAVHTSLVAVPEPHNLLSRDARYPVNNMAWAKDPRFAALVVAFAQAASAPSNSADHTSAEALGNDPAEVIRMKLARLLYIPTANIDATQPINSYGIDSLVAAELRAWLASTFGAKLSLLNLLNPALTTEKLAKQASSAETS</sequence>
<dbReference type="PROSITE" id="PS50075">
    <property type="entry name" value="CARRIER"/>
    <property type="match status" value="1"/>
</dbReference>
<dbReference type="PROSITE" id="PS52004">
    <property type="entry name" value="KS3_2"/>
    <property type="match status" value="1"/>
</dbReference>
<feature type="domain" description="Carrier" evidence="10">
    <location>
        <begin position="2344"/>
        <end position="2422"/>
    </location>
</feature>
<dbReference type="InterPro" id="IPR016035">
    <property type="entry name" value="Acyl_Trfase/lysoPLipase"/>
</dbReference>
<organism evidence="13 14">
    <name type="scientific">Aplosporella prunicola CBS 121167</name>
    <dbReference type="NCBI Taxonomy" id="1176127"/>
    <lineage>
        <taxon>Eukaryota</taxon>
        <taxon>Fungi</taxon>
        <taxon>Dikarya</taxon>
        <taxon>Ascomycota</taxon>
        <taxon>Pezizomycotina</taxon>
        <taxon>Dothideomycetes</taxon>
        <taxon>Dothideomycetes incertae sedis</taxon>
        <taxon>Botryosphaeriales</taxon>
        <taxon>Aplosporellaceae</taxon>
        <taxon>Aplosporella</taxon>
    </lineage>
</organism>
<keyword evidence="5" id="KW-0560">Oxidoreductase</keyword>
<protein>
    <submittedName>
        <fullName evidence="13">Uncharacterized protein</fullName>
    </submittedName>
</protein>
<dbReference type="SUPFAM" id="SSF47336">
    <property type="entry name" value="ACP-like"/>
    <property type="match status" value="1"/>
</dbReference>
<dbReference type="Pfam" id="PF00550">
    <property type="entry name" value="PP-binding"/>
    <property type="match status" value="1"/>
</dbReference>
<dbReference type="InterPro" id="IPR016039">
    <property type="entry name" value="Thiolase-like"/>
</dbReference>
<dbReference type="SMART" id="SM00827">
    <property type="entry name" value="PKS_AT"/>
    <property type="match status" value="1"/>
</dbReference>
<evidence type="ECO:0000256" key="4">
    <source>
        <dbReference type="ARBA" id="ARBA00022857"/>
    </source>
</evidence>
<feature type="active site" description="Proton donor; for dehydratase activity" evidence="8">
    <location>
        <position position="1078"/>
    </location>
</feature>
<dbReference type="Pfam" id="PF21089">
    <property type="entry name" value="PKS_DH_N"/>
    <property type="match status" value="1"/>
</dbReference>
<dbReference type="InterPro" id="IPR001227">
    <property type="entry name" value="Ac_transferase_dom_sf"/>
</dbReference>
<dbReference type="SUPFAM" id="SSF55048">
    <property type="entry name" value="Probable ACP-binding domain of malonyl-CoA ACP transacylase"/>
    <property type="match status" value="1"/>
</dbReference>
<evidence type="ECO:0000256" key="6">
    <source>
        <dbReference type="ARBA" id="ARBA00023268"/>
    </source>
</evidence>
<dbReference type="GO" id="GO:0016491">
    <property type="term" value="F:oxidoreductase activity"/>
    <property type="evidence" value="ECO:0007669"/>
    <property type="project" value="UniProtKB-KW"/>
</dbReference>
<reference evidence="13" key="1">
    <citation type="journal article" date="2020" name="Stud. Mycol.">
        <title>101 Dothideomycetes genomes: a test case for predicting lifestyles and emergence of pathogens.</title>
        <authorList>
            <person name="Haridas S."/>
            <person name="Albert R."/>
            <person name="Binder M."/>
            <person name="Bloem J."/>
            <person name="Labutti K."/>
            <person name="Salamov A."/>
            <person name="Andreopoulos B."/>
            <person name="Baker S."/>
            <person name="Barry K."/>
            <person name="Bills G."/>
            <person name="Bluhm B."/>
            <person name="Cannon C."/>
            <person name="Castanera R."/>
            <person name="Culley D."/>
            <person name="Daum C."/>
            <person name="Ezra D."/>
            <person name="Gonzalez J."/>
            <person name="Henrissat B."/>
            <person name="Kuo A."/>
            <person name="Liang C."/>
            <person name="Lipzen A."/>
            <person name="Lutzoni F."/>
            <person name="Magnuson J."/>
            <person name="Mondo S."/>
            <person name="Nolan M."/>
            <person name="Ohm R."/>
            <person name="Pangilinan J."/>
            <person name="Park H.-J."/>
            <person name="Ramirez L."/>
            <person name="Alfaro M."/>
            <person name="Sun H."/>
            <person name="Tritt A."/>
            <person name="Yoshinaga Y."/>
            <person name="Zwiers L.-H."/>
            <person name="Turgeon B."/>
            <person name="Goodwin S."/>
            <person name="Spatafora J."/>
            <person name="Crous P."/>
            <person name="Grigoriev I."/>
        </authorList>
    </citation>
    <scope>NUCLEOTIDE SEQUENCE</scope>
    <source>
        <strain evidence="13">CBS 121167</strain>
    </source>
</reference>
<dbReference type="InterPro" id="IPR013217">
    <property type="entry name" value="Methyltransf_12"/>
</dbReference>
<keyword evidence="4" id="KW-0521">NADP</keyword>
<dbReference type="InterPro" id="IPR042104">
    <property type="entry name" value="PKS_dehydratase_sf"/>
</dbReference>
<dbReference type="Pfam" id="PF00698">
    <property type="entry name" value="Acyl_transf_1"/>
    <property type="match status" value="1"/>
</dbReference>
<dbReference type="CDD" id="cd00833">
    <property type="entry name" value="PKS"/>
    <property type="match status" value="1"/>
</dbReference>
<dbReference type="Gene3D" id="3.40.50.720">
    <property type="entry name" value="NAD(P)-binding Rossmann-like Domain"/>
    <property type="match status" value="1"/>
</dbReference>
<dbReference type="SMART" id="SM00823">
    <property type="entry name" value="PKS_PP"/>
    <property type="match status" value="1"/>
</dbReference>
<dbReference type="GO" id="GO:0008168">
    <property type="term" value="F:methyltransferase activity"/>
    <property type="evidence" value="ECO:0007669"/>
    <property type="project" value="UniProtKB-KW"/>
</dbReference>
<dbReference type="SMART" id="SM00826">
    <property type="entry name" value="PKS_DH"/>
    <property type="match status" value="1"/>
</dbReference>
<dbReference type="Proteomes" id="UP000799438">
    <property type="component" value="Unassembled WGS sequence"/>
</dbReference>
<evidence type="ECO:0000256" key="7">
    <source>
        <dbReference type="ARBA" id="ARBA00023315"/>
    </source>
</evidence>
<dbReference type="RefSeq" id="XP_033390981.1">
    <property type="nucleotide sequence ID" value="XM_033542754.1"/>
</dbReference>
<dbReference type="InterPro" id="IPR014030">
    <property type="entry name" value="Ketoacyl_synth_N"/>
</dbReference>
<dbReference type="InterPro" id="IPR016036">
    <property type="entry name" value="Malonyl_transacylase_ACP-bd"/>
</dbReference>
<evidence type="ECO:0000313" key="14">
    <source>
        <dbReference type="Proteomes" id="UP000799438"/>
    </source>
</evidence>
<name>A0A6A6ATC7_9PEZI</name>
<dbReference type="InterPro" id="IPR013968">
    <property type="entry name" value="PKS_KR"/>
</dbReference>
<feature type="region of interest" description="C-terminal hotdog fold" evidence="8">
    <location>
        <begin position="1014"/>
        <end position="1162"/>
    </location>
</feature>
<dbReference type="Pfam" id="PF00109">
    <property type="entry name" value="ketoacyl-synt"/>
    <property type="match status" value="1"/>
</dbReference>
<dbReference type="InterPro" id="IPR020806">
    <property type="entry name" value="PKS_PP-bd"/>
</dbReference>
<dbReference type="SMART" id="SM00825">
    <property type="entry name" value="PKS_KS"/>
    <property type="match status" value="1"/>
</dbReference>
<dbReference type="InterPro" id="IPR049900">
    <property type="entry name" value="PKS_mFAS_DH"/>
</dbReference>
<keyword evidence="3" id="KW-0808">Transferase</keyword>
<dbReference type="InterPro" id="IPR036736">
    <property type="entry name" value="ACP-like_sf"/>
</dbReference>
<feature type="region of interest" description="N-terminal hotdog fold" evidence="8">
    <location>
        <begin position="871"/>
        <end position="1004"/>
    </location>
</feature>
<dbReference type="GeneID" id="54300251"/>
<dbReference type="Gene3D" id="3.40.47.10">
    <property type="match status" value="1"/>
</dbReference>
<dbReference type="InterPro" id="IPR049551">
    <property type="entry name" value="PKS_DH_C"/>
</dbReference>
<evidence type="ECO:0000259" key="11">
    <source>
        <dbReference type="PROSITE" id="PS52004"/>
    </source>
</evidence>
<feature type="active site" description="Proton acceptor; for dehydratase activity" evidence="8">
    <location>
        <position position="903"/>
    </location>
</feature>
<evidence type="ECO:0000256" key="2">
    <source>
        <dbReference type="ARBA" id="ARBA00022553"/>
    </source>
</evidence>
<keyword evidence="14" id="KW-1185">Reference proteome</keyword>
<proteinExistence type="predicted"/>
<dbReference type="InterPro" id="IPR009081">
    <property type="entry name" value="PP-bd_ACP"/>
</dbReference>
<dbReference type="InterPro" id="IPR014031">
    <property type="entry name" value="Ketoacyl_synth_C"/>
</dbReference>
<accession>A0A6A6ATC7</accession>
<dbReference type="Pfam" id="PF16197">
    <property type="entry name" value="KAsynt_C_assoc"/>
    <property type="match status" value="1"/>
</dbReference>
<feature type="domain" description="Ketosynthase family 3 (KS3)" evidence="11">
    <location>
        <begin position="24"/>
        <end position="455"/>
    </location>
</feature>
<dbReference type="InterPro" id="IPR020807">
    <property type="entry name" value="PKS_DH"/>
</dbReference>
<dbReference type="InterPro" id="IPR057326">
    <property type="entry name" value="KR_dom"/>
</dbReference>
<evidence type="ECO:0000259" key="10">
    <source>
        <dbReference type="PROSITE" id="PS50075"/>
    </source>
</evidence>
<dbReference type="GO" id="GO:0044550">
    <property type="term" value="P:secondary metabolite biosynthetic process"/>
    <property type="evidence" value="ECO:0007669"/>
    <property type="project" value="UniProtKB-ARBA"/>
</dbReference>
<dbReference type="InterPro" id="IPR029063">
    <property type="entry name" value="SAM-dependent_MTases_sf"/>
</dbReference>
<dbReference type="Gene3D" id="1.10.1200.10">
    <property type="entry name" value="ACP-like"/>
    <property type="match status" value="1"/>
</dbReference>
<dbReference type="OrthoDB" id="329835at2759"/>
<evidence type="ECO:0000313" key="13">
    <source>
        <dbReference type="EMBL" id="KAF2135262.1"/>
    </source>
</evidence>
<dbReference type="Gene3D" id="3.40.366.10">
    <property type="entry name" value="Malonyl-Coenzyme A Acyl Carrier Protein, domain 2"/>
    <property type="match status" value="1"/>
</dbReference>
<dbReference type="GO" id="GO:0006633">
    <property type="term" value="P:fatty acid biosynthetic process"/>
    <property type="evidence" value="ECO:0007669"/>
    <property type="project" value="TreeGrafter"/>
</dbReference>
<dbReference type="SUPFAM" id="SSF50129">
    <property type="entry name" value="GroES-like"/>
    <property type="match status" value="1"/>
</dbReference>
<keyword evidence="1" id="KW-0596">Phosphopantetheine</keyword>
<evidence type="ECO:0000259" key="12">
    <source>
        <dbReference type="PROSITE" id="PS52019"/>
    </source>
</evidence>
<dbReference type="SUPFAM" id="SSF53901">
    <property type="entry name" value="Thiolase-like"/>
    <property type="match status" value="1"/>
</dbReference>
<dbReference type="SUPFAM" id="SSF52151">
    <property type="entry name" value="FabD/lysophospholipase-like"/>
    <property type="match status" value="1"/>
</dbReference>
<dbReference type="GO" id="GO:0031177">
    <property type="term" value="F:phosphopantetheine binding"/>
    <property type="evidence" value="ECO:0007669"/>
    <property type="project" value="InterPro"/>
</dbReference>
<dbReference type="InterPro" id="IPR020843">
    <property type="entry name" value="ER"/>
</dbReference>
<dbReference type="Pfam" id="PF02801">
    <property type="entry name" value="Ketoacyl-synt_C"/>
    <property type="match status" value="1"/>
</dbReference>
<dbReference type="Pfam" id="PF08659">
    <property type="entry name" value="KR"/>
    <property type="match status" value="1"/>
</dbReference>
<dbReference type="Gene3D" id="3.10.129.110">
    <property type="entry name" value="Polyketide synthase dehydratase"/>
    <property type="match status" value="1"/>
</dbReference>
<dbReference type="Gene3D" id="3.90.180.10">
    <property type="entry name" value="Medium-chain alcohol dehydrogenases, catalytic domain"/>
    <property type="match status" value="1"/>
</dbReference>